<keyword evidence="1" id="KW-0812">Transmembrane</keyword>
<sequence>MSLIAILGALLLEQIFPLSSYTRLRVGLRRAIEYIEHALSTDNAKPWQTFWFITVVGGLLTGLVGLIFQTIHPVLGLLFSLMVLYLTLGIRQFSHFFTKIRMALNANQGDVARIELAAWLHEEAEITGYRGSVVPDKLSDTELIRQSLELALLSSLRYVFAGLFWFLLFALVGLGPMGAVFYRLSDLVSRRWILRADGKRDQFTVYARKMMHWIEFLPARCAAMIYAIVGNFEDAIFCWRTQAQKLRGLGETDASAVILTSGAGALNITLRNGLMVKNQLPMDEHEQALYGDIKTTRDGEAVEEQSLAGQIGMGNVPDVRTLQSAVGVFWRSMVFVLALLLMLTVSKLLG</sequence>
<comment type="caution">
    <text evidence="2">The sequence shown here is derived from an EMBL/GenBank/DDBJ whole genome shotgun (WGS) entry which is preliminary data.</text>
</comment>
<organism evidence="2 3">
    <name type="scientific">Hydromonas duriensis</name>
    <dbReference type="NCBI Taxonomy" id="1527608"/>
    <lineage>
        <taxon>Bacteria</taxon>
        <taxon>Pseudomonadati</taxon>
        <taxon>Pseudomonadota</taxon>
        <taxon>Betaproteobacteria</taxon>
        <taxon>Burkholderiales</taxon>
        <taxon>Burkholderiaceae</taxon>
        <taxon>Hydromonas</taxon>
    </lineage>
</organism>
<dbReference type="Pfam" id="PF03186">
    <property type="entry name" value="CobD_Cbib"/>
    <property type="match status" value="1"/>
</dbReference>
<accession>A0A4V3DK95</accession>
<feature type="transmembrane region" description="Helical" evidence="1">
    <location>
        <begin position="328"/>
        <end position="349"/>
    </location>
</feature>
<dbReference type="PANTHER" id="PTHR38684">
    <property type="entry name" value="PROTEIN AMPE"/>
    <property type="match status" value="1"/>
</dbReference>
<proteinExistence type="predicted"/>
<dbReference type="Proteomes" id="UP000294480">
    <property type="component" value="Unassembled WGS sequence"/>
</dbReference>
<dbReference type="EMBL" id="SNZE01000001">
    <property type="protein sequence ID" value="TDR33170.1"/>
    <property type="molecule type" value="Genomic_DNA"/>
</dbReference>
<dbReference type="UniPathway" id="UPA00148"/>
<dbReference type="PANTHER" id="PTHR38684:SF1">
    <property type="entry name" value="PROTEIN AMPE"/>
    <property type="match status" value="1"/>
</dbReference>
<keyword evidence="3" id="KW-1185">Reference proteome</keyword>
<dbReference type="GO" id="GO:0009236">
    <property type="term" value="P:cobalamin biosynthetic process"/>
    <property type="evidence" value="ECO:0007669"/>
    <property type="project" value="UniProtKB-UniPathway"/>
</dbReference>
<dbReference type="GO" id="GO:0005886">
    <property type="term" value="C:plasma membrane"/>
    <property type="evidence" value="ECO:0007669"/>
    <property type="project" value="TreeGrafter"/>
</dbReference>
<feature type="transmembrane region" description="Helical" evidence="1">
    <location>
        <begin position="158"/>
        <end position="182"/>
    </location>
</feature>
<feature type="transmembrane region" description="Helical" evidence="1">
    <location>
        <begin position="75"/>
        <end position="94"/>
    </location>
</feature>
<keyword evidence="1" id="KW-0472">Membrane</keyword>
<evidence type="ECO:0000313" key="3">
    <source>
        <dbReference type="Proteomes" id="UP000294480"/>
    </source>
</evidence>
<dbReference type="InterPro" id="IPR004485">
    <property type="entry name" value="Cobalamin_biosynth_CobD/CbiB"/>
</dbReference>
<dbReference type="InterPro" id="IPR052966">
    <property type="entry name" value="Beta-lactamase_Reg"/>
</dbReference>
<protein>
    <submittedName>
        <fullName evidence="2">Adenosylcobinamide-phosphate synthase</fullName>
    </submittedName>
</protein>
<dbReference type="RefSeq" id="WP_133618848.1">
    <property type="nucleotide sequence ID" value="NZ_SNZE01000001.1"/>
</dbReference>
<dbReference type="OrthoDB" id="8533534at2"/>
<feature type="transmembrane region" description="Helical" evidence="1">
    <location>
        <begin position="49"/>
        <end position="68"/>
    </location>
</feature>
<keyword evidence="1" id="KW-1133">Transmembrane helix</keyword>
<reference evidence="2 3" key="1">
    <citation type="submission" date="2019-03" db="EMBL/GenBank/DDBJ databases">
        <title>Genomic Encyclopedia of Type Strains, Phase IV (KMG-IV): sequencing the most valuable type-strain genomes for metagenomic binning, comparative biology and taxonomic classification.</title>
        <authorList>
            <person name="Goeker M."/>
        </authorList>
    </citation>
    <scope>NUCLEOTIDE SEQUENCE [LARGE SCALE GENOMIC DNA]</scope>
    <source>
        <strain evidence="2 3">DSM 102852</strain>
    </source>
</reference>
<dbReference type="GO" id="GO:0048472">
    <property type="term" value="F:threonine-phosphate decarboxylase activity"/>
    <property type="evidence" value="ECO:0007669"/>
    <property type="project" value="InterPro"/>
</dbReference>
<gene>
    <name evidence="2" type="ORF">DFR44_101223</name>
</gene>
<evidence type="ECO:0000313" key="2">
    <source>
        <dbReference type="EMBL" id="TDR33170.1"/>
    </source>
</evidence>
<dbReference type="AlphaFoldDB" id="A0A4V3DK95"/>
<dbReference type="GO" id="GO:0046677">
    <property type="term" value="P:response to antibiotic"/>
    <property type="evidence" value="ECO:0007669"/>
    <property type="project" value="TreeGrafter"/>
</dbReference>
<name>A0A4V3DK95_9BURK</name>
<evidence type="ECO:0000256" key="1">
    <source>
        <dbReference type="SAM" id="Phobius"/>
    </source>
</evidence>